<accession>A0ABV0N4G2</accession>
<evidence type="ECO:0000256" key="1">
    <source>
        <dbReference type="ARBA" id="ARBA00004141"/>
    </source>
</evidence>
<evidence type="ECO:0000256" key="2">
    <source>
        <dbReference type="ARBA" id="ARBA00022692"/>
    </source>
</evidence>
<sequence>MELIMVGPYLISQLIGGVIGAGMAKVGAAFDVLKSERQMYRALFGEVAMTCLLTMAVLMVAVNSRTKTPLAPFVVGCTVIINILAG</sequence>
<evidence type="ECO:0000256" key="5">
    <source>
        <dbReference type="SAM" id="Phobius"/>
    </source>
</evidence>
<protein>
    <submittedName>
        <fullName evidence="6">Uncharacterized protein</fullName>
    </submittedName>
</protein>
<proteinExistence type="predicted"/>
<feature type="transmembrane region" description="Helical" evidence="5">
    <location>
        <begin position="6"/>
        <end position="30"/>
    </location>
</feature>
<evidence type="ECO:0000313" key="7">
    <source>
        <dbReference type="Proteomes" id="UP001476798"/>
    </source>
</evidence>
<reference evidence="6 7" key="1">
    <citation type="submission" date="2021-06" db="EMBL/GenBank/DDBJ databases">
        <authorList>
            <person name="Palmer J.M."/>
        </authorList>
    </citation>
    <scope>NUCLEOTIDE SEQUENCE [LARGE SCALE GENOMIC DNA]</scope>
    <source>
        <strain evidence="6 7">GA_2019</strain>
        <tissue evidence="6">Muscle</tissue>
    </source>
</reference>
<comment type="caution">
    <text evidence="6">The sequence shown here is derived from an EMBL/GenBank/DDBJ whole genome shotgun (WGS) entry which is preliminary data.</text>
</comment>
<dbReference type="InterPro" id="IPR000425">
    <property type="entry name" value="MIP"/>
</dbReference>
<keyword evidence="7" id="KW-1185">Reference proteome</keyword>
<comment type="subcellular location">
    <subcellularLocation>
        <location evidence="1">Membrane</location>
        <topology evidence="1">Multi-pass membrane protein</topology>
    </subcellularLocation>
</comment>
<evidence type="ECO:0000256" key="3">
    <source>
        <dbReference type="ARBA" id="ARBA00022989"/>
    </source>
</evidence>
<gene>
    <name evidence="6" type="ORF">GOODEAATRI_025290</name>
</gene>
<organism evidence="6 7">
    <name type="scientific">Goodea atripinnis</name>
    <dbReference type="NCBI Taxonomy" id="208336"/>
    <lineage>
        <taxon>Eukaryota</taxon>
        <taxon>Metazoa</taxon>
        <taxon>Chordata</taxon>
        <taxon>Craniata</taxon>
        <taxon>Vertebrata</taxon>
        <taxon>Euteleostomi</taxon>
        <taxon>Actinopterygii</taxon>
        <taxon>Neopterygii</taxon>
        <taxon>Teleostei</taxon>
        <taxon>Neoteleostei</taxon>
        <taxon>Acanthomorphata</taxon>
        <taxon>Ovalentaria</taxon>
        <taxon>Atherinomorphae</taxon>
        <taxon>Cyprinodontiformes</taxon>
        <taxon>Goodeidae</taxon>
        <taxon>Goodea</taxon>
    </lineage>
</organism>
<dbReference type="Pfam" id="PF00230">
    <property type="entry name" value="MIP"/>
    <property type="match status" value="1"/>
</dbReference>
<feature type="transmembrane region" description="Helical" evidence="5">
    <location>
        <begin position="42"/>
        <end position="62"/>
    </location>
</feature>
<keyword evidence="3 5" id="KW-1133">Transmembrane helix</keyword>
<keyword evidence="4 5" id="KW-0472">Membrane</keyword>
<name>A0ABV0N4G2_9TELE</name>
<dbReference type="InterPro" id="IPR023271">
    <property type="entry name" value="Aquaporin-like"/>
</dbReference>
<evidence type="ECO:0000313" key="6">
    <source>
        <dbReference type="EMBL" id="MEQ2166185.1"/>
    </source>
</evidence>
<dbReference type="Proteomes" id="UP001476798">
    <property type="component" value="Unassembled WGS sequence"/>
</dbReference>
<dbReference type="EMBL" id="JAHRIO010022944">
    <property type="protein sequence ID" value="MEQ2166185.1"/>
    <property type="molecule type" value="Genomic_DNA"/>
</dbReference>
<evidence type="ECO:0000256" key="4">
    <source>
        <dbReference type="ARBA" id="ARBA00023136"/>
    </source>
</evidence>
<dbReference type="SUPFAM" id="SSF81338">
    <property type="entry name" value="Aquaporin-like"/>
    <property type="match status" value="1"/>
</dbReference>
<dbReference type="Gene3D" id="1.20.1080.10">
    <property type="entry name" value="Glycerol uptake facilitator protein"/>
    <property type="match status" value="1"/>
</dbReference>
<feature type="transmembrane region" description="Helical" evidence="5">
    <location>
        <begin position="68"/>
        <end position="85"/>
    </location>
</feature>
<keyword evidence="2 5" id="KW-0812">Transmembrane</keyword>